<proteinExistence type="predicted"/>
<accession>A0ABQ6BBX6</accession>
<name>A0ABQ6BBX6_9BRAD</name>
<reference evidence="2" key="1">
    <citation type="journal article" date="2019" name="Int. J. Syst. Evol. Microbiol.">
        <title>The Global Catalogue of Microorganisms (GCM) 10K type strain sequencing project: providing services to taxonomists for standard genome sequencing and annotation.</title>
        <authorList>
            <consortium name="The Broad Institute Genomics Platform"/>
            <consortium name="The Broad Institute Genome Sequencing Center for Infectious Disease"/>
            <person name="Wu L."/>
            <person name="Ma J."/>
        </authorList>
    </citation>
    <scope>NUCLEOTIDE SEQUENCE [LARGE SCALE GENOMIC DNA]</scope>
    <source>
        <strain evidence="2">NBRC 102520</strain>
    </source>
</reference>
<organism evidence="1 2">
    <name type="scientific">Bradyrhizobium iriomotense</name>
    <dbReference type="NCBI Taxonomy" id="441950"/>
    <lineage>
        <taxon>Bacteria</taxon>
        <taxon>Pseudomonadati</taxon>
        <taxon>Pseudomonadota</taxon>
        <taxon>Alphaproteobacteria</taxon>
        <taxon>Hyphomicrobiales</taxon>
        <taxon>Nitrobacteraceae</taxon>
        <taxon>Bradyrhizobium</taxon>
    </lineage>
</organism>
<protein>
    <submittedName>
        <fullName evidence="1">Uncharacterized protein</fullName>
    </submittedName>
</protein>
<evidence type="ECO:0000313" key="2">
    <source>
        <dbReference type="Proteomes" id="UP001156905"/>
    </source>
</evidence>
<dbReference type="EMBL" id="BSOW01000039">
    <property type="protein sequence ID" value="GLR90919.1"/>
    <property type="molecule type" value="Genomic_DNA"/>
</dbReference>
<sequence>MALPGSDRAPLPAAGGATYERLSRAERAADFRARMQISNELGHGRLAIMASDLVLIPVQPSPYDV</sequence>
<evidence type="ECO:0000313" key="1">
    <source>
        <dbReference type="EMBL" id="GLR90919.1"/>
    </source>
</evidence>
<keyword evidence="2" id="KW-1185">Reference proteome</keyword>
<dbReference type="Proteomes" id="UP001156905">
    <property type="component" value="Unassembled WGS sequence"/>
</dbReference>
<comment type="caution">
    <text evidence="1">The sequence shown here is derived from an EMBL/GenBank/DDBJ whole genome shotgun (WGS) entry which is preliminary data.</text>
</comment>
<gene>
    <name evidence="1" type="ORF">GCM10007857_76350</name>
</gene>